<proteinExistence type="predicted"/>
<accession>A0A9K3NLY8</accession>
<dbReference type="AlphaFoldDB" id="A0A9K3NLY8"/>
<reference evidence="1" key="1">
    <citation type="journal article" date="2017" name="Nature">
        <title>The sunflower genome provides insights into oil metabolism, flowering and Asterid evolution.</title>
        <authorList>
            <person name="Badouin H."/>
            <person name="Gouzy J."/>
            <person name="Grassa C.J."/>
            <person name="Murat F."/>
            <person name="Staton S.E."/>
            <person name="Cottret L."/>
            <person name="Lelandais-Briere C."/>
            <person name="Owens G.L."/>
            <person name="Carrere S."/>
            <person name="Mayjonade B."/>
            <person name="Legrand L."/>
            <person name="Gill N."/>
            <person name="Kane N.C."/>
            <person name="Bowers J.E."/>
            <person name="Hubner S."/>
            <person name="Bellec A."/>
            <person name="Berard A."/>
            <person name="Berges H."/>
            <person name="Blanchet N."/>
            <person name="Boniface M.C."/>
            <person name="Brunel D."/>
            <person name="Catrice O."/>
            <person name="Chaidir N."/>
            <person name="Claudel C."/>
            <person name="Donnadieu C."/>
            <person name="Faraut T."/>
            <person name="Fievet G."/>
            <person name="Helmstetter N."/>
            <person name="King M."/>
            <person name="Knapp S.J."/>
            <person name="Lai Z."/>
            <person name="Le Paslier M.C."/>
            <person name="Lippi Y."/>
            <person name="Lorenzon L."/>
            <person name="Mandel J.R."/>
            <person name="Marage G."/>
            <person name="Marchand G."/>
            <person name="Marquand E."/>
            <person name="Bret-Mestries E."/>
            <person name="Morien E."/>
            <person name="Nambeesan S."/>
            <person name="Nguyen T."/>
            <person name="Pegot-Espagnet P."/>
            <person name="Pouilly N."/>
            <person name="Raftis F."/>
            <person name="Sallet E."/>
            <person name="Schiex T."/>
            <person name="Thomas J."/>
            <person name="Vandecasteele C."/>
            <person name="Vares D."/>
            <person name="Vear F."/>
            <person name="Vautrin S."/>
            <person name="Crespi M."/>
            <person name="Mangin B."/>
            <person name="Burke J.M."/>
            <person name="Salse J."/>
            <person name="Munos S."/>
            <person name="Vincourt P."/>
            <person name="Rieseberg L.H."/>
            <person name="Langlade N.B."/>
        </authorList>
    </citation>
    <scope>NUCLEOTIDE SEQUENCE</scope>
    <source>
        <tissue evidence="1">Leaves</tissue>
    </source>
</reference>
<dbReference type="EMBL" id="MNCJ02000320">
    <property type="protein sequence ID" value="KAF5805159.1"/>
    <property type="molecule type" value="Genomic_DNA"/>
</dbReference>
<keyword evidence="2" id="KW-1185">Reference proteome</keyword>
<comment type="caution">
    <text evidence="1">The sequence shown here is derived from an EMBL/GenBank/DDBJ whole genome shotgun (WGS) entry which is preliminary data.</text>
</comment>
<dbReference type="Proteomes" id="UP000215914">
    <property type="component" value="Unassembled WGS sequence"/>
</dbReference>
<dbReference type="Gramene" id="mRNA:HanXRQr2_Chr05g0205851">
    <property type="protein sequence ID" value="CDS:HanXRQr2_Chr05g0205851.1"/>
    <property type="gene ID" value="HanXRQr2_Chr05g0205851"/>
</dbReference>
<organism evidence="1 2">
    <name type="scientific">Helianthus annuus</name>
    <name type="common">Common sunflower</name>
    <dbReference type="NCBI Taxonomy" id="4232"/>
    <lineage>
        <taxon>Eukaryota</taxon>
        <taxon>Viridiplantae</taxon>
        <taxon>Streptophyta</taxon>
        <taxon>Embryophyta</taxon>
        <taxon>Tracheophyta</taxon>
        <taxon>Spermatophyta</taxon>
        <taxon>Magnoliopsida</taxon>
        <taxon>eudicotyledons</taxon>
        <taxon>Gunneridae</taxon>
        <taxon>Pentapetalae</taxon>
        <taxon>asterids</taxon>
        <taxon>campanulids</taxon>
        <taxon>Asterales</taxon>
        <taxon>Asteraceae</taxon>
        <taxon>Asteroideae</taxon>
        <taxon>Heliantheae alliance</taxon>
        <taxon>Heliantheae</taxon>
        <taxon>Helianthus</taxon>
    </lineage>
</organism>
<protein>
    <submittedName>
        <fullName evidence="1">Uncharacterized protein</fullName>
    </submittedName>
</protein>
<sequence length="119" mass="14108">MRKIAYITSFIFLFSSMLKHLRNQIKAGLDGTRVHAHTCHHTILLANEQECKTLTSSQWSHRQRHMKDIFRLQKLPPLQPPTPWLWESYRLTPSTHSKSPSTILTIHFPRFFYIHANLF</sequence>
<name>A0A9K3NLY8_HELAN</name>
<reference evidence="1" key="2">
    <citation type="submission" date="2020-06" db="EMBL/GenBank/DDBJ databases">
        <title>Helianthus annuus Genome sequencing and assembly Release 2.</title>
        <authorList>
            <person name="Gouzy J."/>
            <person name="Langlade N."/>
            <person name="Munos S."/>
        </authorList>
    </citation>
    <scope>NUCLEOTIDE SEQUENCE</scope>
    <source>
        <tissue evidence="1">Leaves</tissue>
    </source>
</reference>
<evidence type="ECO:0000313" key="2">
    <source>
        <dbReference type="Proteomes" id="UP000215914"/>
    </source>
</evidence>
<evidence type="ECO:0000313" key="1">
    <source>
        <dbReference type="EMBL" id="KAF5805159.1"/>
    </source>
</evidence>
<gene>
    <name evidence="1" type="ORF">HanXRQr2_Chr05g0205851</name>
</gene>